<reference evidence="1" key="2">
    <citation type="submission" date="2008-12" db="EMBL/GenBank/DDBJ databases">
        <title>Improved gene annotation of the rice (Oryza sativa) genomes.</title>
        <authorList>
            <person name="Wang J."/>
            <person name="Li R."/>
            <person name="Fan W."/>
            <person name="Huang Q."/>
            <person name="Zhang J."/>
            <person name="Zhou Y."/>
            <person name="Hu Y."/>
            <person name="Zi S."/>
            <person name="Li J."/>
            <person name="Ni P."/>
            <person name="Zheng H."/>
            <person name="Zhang Y."/>
            <person name="Zhao M."/>
            <person name="Hao Q."/>
            <person name="McDermott J."/>
            <person name="Samudrala R."/>
            <person name="Kristiansen K."/>
            <person name="Wong G.K.-S."/>
        </authorList>
    </citation>
    <scope>NUCLEOTIDE SEQUENCE</scope>
</reference>
<dbReference type="AlphaFoldDB" id="A0A8J8Y942"/>
<gene>
    <name evidence="1" type="ORF">OsJ_00273</name>
</gene>
<reference evidence="1" key="1">
    <citation type="journal article" date="2005" name="PLoS Biol.">
        <title>The genomes of Oryza sativa: a history of duplications.</title>
        <authorList>
            <person name="Yu J."/>
            <person name="Wang J."/>
            <person name="Lin W."/>
            <person name="Li S."/>
            <person name="Li H."/>
            <person name="Zhou J."/>
            <person name="Ni P."/>
            <person name="Dong W."/>
            <person name="Hu S."/>
            <person name="Zeng C."/>
            <person name="Zhang J."/>
            <person name="Zhang Y."/>
            <person name="Li R."/>
            <person name="Xu Z."/>
            <person name="Li S."/>
            <person name="Li X."/>
            <person name="Zheng H."/>
            <person name="Cong L."/>
            <person name="Lin L."/>
            <person name="Yin J."/>
            <person name="Geng J."/>
            <person name="Li G."/>
            <person name="Shi J."/>
            <person name="Liu J."/>
            <person name="Lv H."/>
            <person name="Li J."/>
            <person name="Wang J."/>
            <person name="Deng Y."/>
            <person name="Ran L."/>
            <person name="Shi X."/>
            <person name="Wang X."/>
            <person name="Wu Q."/>
            <person name="Li C."/>
            <person name="Ren X."/>
            <person name="Wang J."/>
            <person name="Wang X."/>
            <person name="Li D."/>
            <person name="Liu D."/>
            <person name="Zhang X."/>
            <person name="Ji Z."/>
            <person name="Zhao W."/>
            <person name="Sun Y."/>
            <person name="Zhang Z."/>
            <person name="Bao J."/>
            <person name="Han Y."/>
            <person name="Dong L."/>
            <person name="Ji J."/>
            <person name="Chen P."/>
            <person name="Wu S."/>
            <person name="Liu J."/>
            <person name="Xiao Y."/>
            <person name="Bu D."/>
            <person name="Tan J."/>
            <person name="Yang L."/>
            <person name="Ye C."/>
            <person name="Zhang J."/>
            <person name="Xu J."/>
            <person name="Zhou Y."/>
            <person name="Yu Y."/>
            <person name="Zhang B."/>
            <person name="Zhuang S."/>
            <person name="Wei H."/>
            <person name="Liu B."/>
            <person name="Lei M."/>
            <person name="Yu H."/>
            <person name="Li Y."/>
            <person name="Xu H."/>
            <person name="Wei S."/>
            <person name="He X."/>
            <person name="Fang L."/>
            <person name="Zhang Z."/>
            <person name="Zhang Y."/>
            <person name="Huang X."/>
            <person name="Su Z."/>
            <person name="Tong W."/>
            <person name="Li J."/>
            <person name="Tong Z."/>
            <person name="Li S."/>
            <person name="Ye J."/>
            <person name="Wang L."/>
            <person name="Fang L."/>
            <person name="Lei T."/>
            <person name="Chen C."/>
            <person name="Chen H."/>
            <person name="Xu Z."/>
            <person name="Li H."/>
            <person name="Huang H."/>
            <person name="Zhang F."/>
            <person name="Xu H."/>
            <person name="Li N."/>
            <person name="Zhao C."/>
            <person name="Li S."/>
            <person name="Dong L."/>
            <person name="Huang Y."/>
            <person name="Li L."/>
            <person name="Xi Y."/>
            <person name="Qi Q."/>
            <person name="Li W."/>
            <person name="Zhang B."/>
            <person name="Hu W."/>
            <person name="Zhang Y."/>
            <person name="Tian X."/>
            <person name="Jiao Y."/>
            <person name="Liang X."/>
            <person name="Jin J."/>
            <person name="Gao L."/>
            <person name="Zheng W."/>
            <person name="Hao B."/>
            <person name="Liu S."/>
            <person name="Wang W."/>
            <person name="Yuan L."/>
            <person name="Cao M."/>
            <person name="McDermott J."/>
            <person name="Samudrala R."/>
            <person name="Wang J."/>
            <person name="Wong G.K."/>
            <person name="Yang H."/>
        </authorList>
    </citation>
    <scope>NUCLEOTIDE SEQUENCE [LARGE SCALE GENOMIC DNA]</scope>
</reference>
<dbReference type="HOGENOM" id="CLU_2871148_0_0_1"/>
<organism evidence="1">
    <name type="scientific">Oryza sativa subsp. japonica</name>
    <name type="common">Rice</name>
    <dbReference type="NCBI Taxonomy" id="39947"/>
    <lineage>
        <taxon>Eukaryota</taxon>
        <taxon>Viridiplantae</taxon>
        <taxon>Streptophyta</taxon>
        <taxon>Embryophyta</taxon>
        <taxon>Tracheophyta</taxon>
        <taxon>Spermatophyta</taxon>
        <taxon>Magnoliopsida</taxon>
        <taxon>Liliopsida</taxon>
        <taxon>Poales</taxon>
        <taxon>Poaceae</taxon>
        <taxon>BOP clade</taxon>
        <taxon>Oryzoideae</taxon>
        <taxon>Oryzeae</taxon>
        <taxon>Oryzinae</taxon>
        <taxon>Oryza</taxon>
        <taxon>Oryza sativa</taxon>
    </lineage>
</organism>
<dbReference type="Proteomes" id="UP000007752">
    <property type="component" value="Chromosome 1"/>
</dbReference>
<dbReference type="Gramene" id="Os01t0195700-00">
    <property type="protein sequence ID" value="Os01t0195700-00"/>
    <property type="gene ID" value="Os01g0195700"/>
</dbReference>
<dbReference type="EMBL" id="CM000138">
    <property type="protein sequence ID" value="EEE53824.1"/>
    <property type="molecule type" value="Genomic_DNA"/>
</dbReference>
<accession>A0A8J8Y942</accession>
<proteinExistence type="predicted"/>
<sequence>MDSGGWIVHGYTNGATATGAGNHGFTCGYAASSYVYGYSCGSWEFEQREQQFISSQIQHRLNEASLIAAV</sequence>
<protein>
    <submittedName>
        <fullName evidence="1">Uncharacterized protein</fullName>
    </submittedName>
</protein>
<name>A0A8J8Y942_ORYSJ</name>
<evidence type="ECO:0000313" key="1">
    <source>
        <dbReference type="EMBL" id="EEE53824.1"/>
    </source>
</evidence>